<name>A0ABR3EYS1_9AGAR</name>
<accession>A0ABR3EYS1</accession>
<organism evidence="2 3">
    <name type="scientific">Marasmius crinis-equi</name>
    <dbReference type="NCBI Taxonomy" id="585013"/>
    <lineage>
        <taxon>Eukaryota</taxon>
        <taxon>Fungi</taxon>
        <taxon>Dikarya</taxon>
        <taxon>Basidiomycota</taxon>
        <taxon>Agaricomycotina</taxon>
        <taxon>Agaricomycetes</taxon>
        <taxon>Agaricomycetidae</taxon>
        <taxon>Agaricales</taxon>
        <taxon>Marasmiineae</taxon>
        <taxon>Marasmiaceae</taxon>
        <taxon>Marasmius</taxon>
    </lineage>
</organism>
<proteinExistence type="predicted"/>
<evidence type="ECO:0008006" key="4">
    <source>
        <dbReference type="Google" id="ProtNLM"/>
    </source>
</evidence>
<evidence type="ECO:0000313" key="3">
    <source>
        <dbReference type="Proteomes" id="UP001465976"/>
    </source>
</evidence>
<reference evidence="2 3" key="1">
    <citation type="submission" date="2024-02" db="EMBL/GenBank/DDBJ databases">
        <title>A draft genome for the cacao thread blight pathogen Marasmius crinis-equi.</title>
        <authorList>
            <person name="Cohen S.P."/>
            <person name="Baruah I.K."/>
            <person name="Amoako-Attah I."/>
            <person name="Bukari Y."/>
            <person name="Meinhardt L.W."/>
            <person name="Bailey B.A."/>
        </authorList>
    </citation>
    <scope>NUCLEOTIDE SEQUENCE [LARGE SCALE GENOMIC DNA]</scope>
    <source>
        <strain evidence="2 3">GH-76</strain>
    </source>
</reference>
<feature type="region of interest" description="Disordered" evidence="1">
    <location>
        <begin position="1"/>
        <end position="38"/>
    </location>
</feature>
<evidence type="ECO:0000256" key="1">
    <source>
        <dbReference type="SAM" id="MobiDB-lite"/>
    </source>
</evidence>
<feature type="compositionally biased region" description="Basic and acidic residues" evidence="1">
    <location>
        <begin position="66"/>
        <end position="88"/>
    </location>
</feature>
<dbReference type="Proteomes" id="UP001465976">
    <property type="component" value="Unassembled WGS sequence"/>
</dbReference>
<sequence length="103" mass="11374">MTSTSQTIVISYDLRPPSGSESKTTGLSPSQKIQVPVKADGSQDLKTYYTALHDAIEEARTLVGEDLTRWRDAVGKDEASKEPKKGGKEEEEGEEEEEEEEQS</sequence>
<evidence type="ECO:0000313" key="2">
    <source>
        <dbReference type="EMBL" id="KAL0568072.1"/>
    </source>
</evidence>
<feature type="compositionally biased region" description="Acidic residues" evidence="1">
    <location>
        <begin position="89"/>
        <end position="103"/>
    </location>
</feature>
<feature type="compositionally biased region" description="Polar residues" evidence="1">
    <location>
        <begin position="19"/>
        <end position="33"/>
    </location>
</feature>
<comment type="caution">
    <text evidence="2">The sequence shown here is derived from an EMBL/GenBank/DDBJ whole genome shotgun (WGS) entry which is preliminary data.</text>
</comment>
<keyword evidence="3" id="KW-1185">Reference proteome</keyword>
<feature type="region of interest" description="Disordered" evidence="1">
    <location>
        <begin position="66"/>
        <end position="103"/>
    </location>
</feature>
<dbReference type="EMBL" id="JBAHYK010001422">
    <property type="protein sequence ID" value="KAL0568072.1"/>
    <property type="molecule type" value="Genomic_DNA"/>
</dbReference>
<gene>
    <name evidence="2" type="ORF">V5O48_013916</name>
</gene>
<protein>
    <recommendedName>
        <fullName evidence="4">EKC/KEOPS complex subunit GON7</fullName>
    </recommendedName>
</protein>